<sequence length="338" mass="38246">MKIKNAMFIAIGMFFLQACSTTKTETMWISGIKSECDAGSGKKKCLNVHKGENLSDEKWEYFYNSIDGFEFEEGLMKKVEVDVKQREEQNTPSDASTIEYALIKVLESKTDPRFALNNEWVLATINKSKINKMILLPTLKIDVKTMQVSGNGGCNVYASKINELTTETIDLEDGAVSAMNCFNKNMEAEYHKALAQIKTYEVKDDQLTFFDEDGKEKLTFIKVDPKQPNPALGGKWMNIKIKEDSIQKFNDTPELTIDLDNMMIAGKDGCNNFNASINTVTSEVLKFDAIASTKMMCPEMELSNQFLNALRTTVTYKIKGDKLILFDHNQEQVLVFKK</sequence>
<organism evidence="4 5">
    <name type="scientific">Brumimicrobium aurantiacum</name>
    <dbReference type="NCBI Taxonomy" id="1737063"/>
    <lineage>
        <taxon>Bacteria</taxon>
        <taxon>Pseudomonadati</taxon>
        <taxon>Bacteroidota</taxon>
        <taxon>Flavobacteriia</taxon>
        <taxon>Flavobacteriales</taxon>
        <taxon>Crocinitomicaceae</taxon>
        <taxon>Brumimicrobium</taxon>
    </lineage>
</organism>
<feature type="chain" id="PRO_5017746350" evidence="1">
    <location>
        <begin position="19"/>
        <end position="338"/>
    </location>
</feature>
<dbReference type="Pfam" id="PF03724">
    <property type="entry name" value="META"/>
    <property type="match status" value="2"/>
</dbReference>
<evidence type="ECO:0000256" key="1">
    <source>
        <dbReference type="SAM" id="SignalP"/>
    </source>
</evidence>
<dbReference type="Proteomes" id="UP000257127">
    <property type="component" value="Unassembled WGS sequence"/>
</dbReference>
<dbReference type="AlphaFoldDB" id="A0A3E1F135"/>
<evidence type="ECO:0000313" key="4">
    <source>
        <dbReference type="EMBL" id="RFC55518.1"/>
    </source>
</evidence>
<feature type="signal peptide" evidence="1">
    <location>
        <begin position="1"/>
        <end position="18"/>
    </location>
</feature>
<feature type="domain" description="DUF4377" evidence="3">
    <location>
        <begin position="28"/>
        <end position="107"/>
    </location>
</feature>
<dbReference type="PANTHER" id="PTHR35535">
    <property type="entry name" value="HEAT SHOCK PROTEIN HSLJ"/>
    <property type="match status" value="1"/>
</dbReference>
<reference evidence="4 5" key="1">
    <citation type="submission" date="2018-08" db="EMBL/GenBank/DDBJ databases">
        <title>The draft genome squence of Brumimicrobium sp. N62.</title>
        <authorList>
            <person name="Du Z.-J."/>
            <person name="Luo H.-R."/>
        </authorList>
    </citation>
    <scope>NUCLEOTIDE SEQUENCE [LARGE SCALE GENOMIC DNA]</scope>
    <source>
        <strain evidence="4 5">N62</strain>
    </source>
</reference>
<evidence type="ECO:0000259" key="2">
    <source>
        <dbReference type="Pfam" id="PF03724"/>
    </source>
</evidence>
<feature type="domain" description="DUF306" evidence="2">
    <location>
        <begin position="233"/>
        <end position="337"/>
    </location>
</feature>
<keyword evidence="1" id="KW-0732">Signal</keyword>
<evidence type="ECO:0000259" key="3">
    <source>
        <dbReference type="Pfam" id="PF14302"/>
    </source>
</evidence>
<dbReference type="EMBL" id="QURB01000001">
    <property type="protein sequence ID" value="RFC55518.1"/>
    <property type="molecule type" value="Genomic_DNA"/>
</dbReference>
<gene>
    <name evidence="4" type="ORF">DXU93_00875</name>
</gene>
<dbReference type="RefSeq" id="WP_116879355.1">
    <property type="nucleotide sequence ID" value="NZ_QURB01000001.1"/>
</dbReference>
<dbReference type="Gene3D" id="2.40.128.270">
    <property type="match status" value="2"/>
</dbReference>
<dbReference type="Pfam" id="PF14302">
    <property type="entry name" value="DUF4377"/>
    <property type="match status" value="1"/>
</dbReference>
<dbReference type="InterPro" id="IPR025485">
    <property type="entry name" value="DUF4377"/>
</dbReference>
<protein>
    <submittedName>
        <fullName evidence="4">META domain-containing protein</fullName>
    </submittedName>
</protein>
<name>A0A3E1F135_9FLAO</name>
<evidence type="ECO:0000313" key="5">
    <source>
        <dbReference type="Proteomes" id="UP000257127"/>
    </source>
</evidence>
<feature type="domain" description="DUF306" evidence="2">
    <location>
        <begin position="117"/>
        <end position="220"/>
    </location>
</feature>
<dbReference type="InterPro" id="IPR053147">
    <property type="entry name" value="Hsp_HslJ-like"/>
</dbReference>
<dbReference type="InterPro" id="IPR038670">
    <property type="entry name" value="HslJ-like_sf"/>
</dbReference>
<dbReference type="PROSITE" id="PS51257">
    <property type="entry name" value="PROKAR_LIPOPROTEIN"/>
    <property type="match status" value="1"/>
</dbReference>
<dbReference type="OrthoDB" id="880459at2"/>
<dbReference type="InterPro" id="IPR005184">
    <property type="entry name" value="DUF306_Meta_HslJ"/>
</dbReference>
<accession>A0A3E1F135</accession>
<proteinExistence type="predicted"/>
<dbReference type="PANTHER" id="PTHR35535:SF1">
    <property type="entry name" value="HEAT SHOCK PROTEIN HSLJ"/>
    <property type="match status" value="1"/>
</dbReference>
<keyword evidence="5" id="KW-1185">Reference proteome</keyword>
<comment type="caution">
    <text evidence="4">The sequence shown here is derived from an EMBL/GenBank/DDBJ whole genome shotgun (WGS) entry which is preliminary data.</text>
</comment>